<evidence type="ECO:0000256" key="4">
    <source>
        <dbReference type="ARBA" id="ARBA00022989"/>
    </source>
</evidence>
<dbReference type="PANTHER" id="PTHR34368">
    <property type="entry name" value="OS01G0962200 PROTEIN"/>
    <property type="match status" value="1"/>
</dbReference>
<dbReference type="GO" id="GO:0016020">
    <property type="term" value="C:membrane"/>
    <property type="evidence" value="ECO:0007669"/>
    <property type="project" value="UniProtKB-SubCell"/>
</dbReference>
<evidence type="ECO:0000256" key="2">
    <source>
        <dbReference type="ARBA" id="ARBA00022692"/>
    </source>
</evidence>
<dbReference type="Proteomes" id="UP000069902">
    <property type="component" value="Chromosome cPNK"/>
</dbReference>
<comment type="subcellular location">
    <subcellularLocation>
        <location evidence="1">Membrane</location>
        <topology evidence="1">Multi-pass membrane protein</topology>
    </subcellularLocation>
</comment>
<evidence type="ECO:0000256" key="5">
    <source>
        <dbReference type="ARBA" id="ARBA00023136"/>
    </source>
</evidence>
<evidence type="ECO:0000256" key="6">
    <source>
        <dbReference type="PIRSR" id="PIRSR608901-2"/>
    </source>
</evidence>
<keyword evidence="4 7" id="KW-1133">Transmembrane helix</keyword>
<feature type="transmembrane region" description="Helical" evidence="7">
    <location>
        <begin position="240"/>
        <end position="257"/>
    </location>
</feature>
<gene>
    <name evidence="8" type="ORF">PNK_1865</name>
</gene>
<sequence>MTLIMEKRLVSKQTTIILLFTAAIMIMAIGLWLNPIPQPQAYHNFADQRTVLAIANGLNVISNLPFVLAGMWGLYILSFPTKIGFVDKREKWPWIGVSIGLMLTGIGSSYYHLMPDNSRLVWDRLPMTITFMSLVAALLCERINLRLGLCLWPFLIAIGFIAVFMWKASEWRGASDLRFYIGLQIFTIVVMLIMLFAPSPYTRTRDLAIVAVCYGLAIGFERMDHPIYTFSGGIISGHTLKHLTAGLAGAWLIRMIWKRKIVKTLPIRKNHA</sequence>
<evidence type="ECO:0000313" key="9">
    <source>
        <dbReference type="Proteomes" id="UP000069902"/>
    </source>
</evidence>
<evidence type="ECO:0000256" key="7">
    <source>
        <dbReference type="SAM" id="Phobius"/>
    </source>
</evidence>
<dbReference type="EMBL" id="LN879502">
    <property type="protein sequence ID" value="CUI17471.1"/>
    <property type="molecule type" value="Genomic_DNA"/>
</dbReference>
<dbReference type="PATRIC" id="fig|389348.3.peg.2094"/>
<keyword evidence="6" id="KW-0479">Metal-binding</keyword>
<feature type="transmembrane region" description="Helical" evidence="7">
    <location>
        <begin position="178"/>
        <end position="197"/>
    </location>
</feature>
<accession>A0A0U5JGE3</accession>
<keyword evidence="5 7" id="KW-0472">Membrane</keyword>
<evidence type="ECO:0000313" key="8">
    <source>
        <dbReference type="EMBL" id="CUI17471.1"/>
    </source>
</evidence>
<evidence type="ECO:0000256" key="3">
    <source>
        <dbReference type="ARBA" id="ARBA00022801"/>
    </source>
</evidence>
<dbReference type="GO" id="GO:0046872">
    <property type="term" value="F:metal ion binding"/>
    <property type="evidence" value="ECO:0007669"/>
    <property type="project" value="UniProtKB-KW"/>
</dbReference>
<feature type="transmembrane region" description="Helical" evidence="7">
    <location>
        <begin position="204"/>
        <end position="220"/>
    </location>
</feature>
<feature type="transmembrane region" description="Helical" evidence="7">
    <location>
        <begin position="53"/>
        <end position="80"/>
    </location>
</feature>
<evidence type="ECO:0000256" key="1">
    <source>
        <dbReference type="ARBA" id="ARBA00004141"/>
    </source>
</evidence>
<feature type="transmembrane region" description="Helical" evidence="7">
    <location>
        <begin position="147"/>
        <end position="166"/>
    </location>
</feature>
<feature type="transmembrane region" description="Helical" evidence="7">
    <location>
        <begin position="92"/>
        <end position="112"/>
    </location>
</feature>
<dbReference type="AlphaFoldDB" id="A0A0U5JGE3"/>
<dbReference type="PANTHER" id="PTHR34368:SF1">
    <property type="entry name" value="OS01G0962200 PROTEIN"/>
    <property type="match status" value="1"/>
</dbReference>
<comment type="cofactor">
    <cofactor evidence="6">
        <name>Zn(2+)</name>
        <dbReference type="ChEBI" id="CHEBI:29105"/>
    </cofactor>
</comment>
<protein>
    <recommendedName>
        <fullName evidence="10">Alkaline phytoceramidase</fullName>
    </recommendedName>
</protein>
<keyword evidence="3" id="KW-0378">Hydrolase</keyword>
<reference evidence="9" key="1">
    <citation type="submission" date="2015-09" db="EMBL/GenBank/DDBJ databases">
        <authorList>
            <person name="Bertelli C."/>
        </authorList>
    </citation>
    <scope>NUCLEOTIDE SEQUENCE [LARGE SCALE GENOMIC DNA]</scope>
    <source>
        <strain evidence="9">KNic</strain>
    </source>
</reference>
<organism evidence="8 9">
    <name type="scientific">Candidatus Protochlamydia naegleriophila</name>
    <dbReference type="NCBI Taxonomy" id="389348"/>
    <lineage>
        <taxon>Bacteria</taxon>
        <taxon>Pseudomonadati</taxon>
        <taxon>Chlamydiota</taxon>
        <taxon>Chlamydiia</taxon>
        <taxon>Parachlamydiales</taxon>
        <taxon>Parachlamydiaceae</taxon>
        <taxon>Candidatus Protochlamydia</taxon>
    </lineage>
</organism>
<feature type="transmembrane region" description="Helical" evidence="7">
    <location>
        <begin position="15"/>
        <end position="33"/>
    </location>
</feature>
<name>A0A0U5JGE3_9BACT</name>
<dbReference type="STRING" id="389348.PNK_1865"/>
<dbReference type="InParanoid" id="A0A0U5JGE3"/>
<keyword evidence="2 7" id="KW-0812">Transmembrane</keyword>
<keyword evidence="9" id="KW-1185">Reference proteome</keyword>
<dbReference type="InterPro" id="IPR008901">
    <property type="entry name" value="ACER"/>
</dbReference>
<dbReference type="Pfam" id="PF05875">
    <property type="entry name" value="Ceramidase"/>
    <property type="match status" value="1"/>
</dbReference>
<dbReference type="GO" id="GO:0006672">
    <property type="term" value="P:ceramide metabolic process"/>
    <property type="evidence" value="ECO:0007669"/>
    <property type="project" value="InterPro"/>
</dbReference>
<proteinExistence type="predicted"/>
<keyword evidence="6" id="KW-0862">Zinc</keyword>
<evidence type="ECO:0008006" key="10">
    <source>
        <dbReference type="Google" id="ProtNLM"/>
    </source>
</evidence>
<dbReference type="GO" id="GO:0016811">
    <property type="term" value="F:hydrolase activity, acting on carbon-nitrogen (but not peptide) bonds, in linear amides"/>
    <property type="evidence" value="ECO:0007669"/>
    <property type="project" value="InterPro"/>
</dbReference>
<dbReference type="KEGG" id="pnl:PNK_1865"/>
<feature type="binding site" evidence="6">
    <location>
        <position position="112"/>
    </location>
    <ligand>
        <name>Zn(2+)</name>
        <dbReference type="ChEBI" id="CHEBI:29105"/>
        <note>catalytic</note>
    </ligand>
</feature>